<evidence type="ECO:0000256" key="6">
    <source>
        <dbReference type="HAMAP-Rule" id="MF_01661"/>
    </source>
</evidence>
<sequence>MKKIGILHNELAQEIAKSGHLDKFVIGDAGLPVPEGVKCIDLALVEGQPSFLVTLKAILRELKVESAIIDTEMEEVSPHIKTELQSAINNEFPIEDIPHAQLQELVKEAKVVIRTGEFTPYCNIILIAGVLF</sequence>
<comment type="subcellular location">
    <subcellularLocation>
        <location evidence="6">Cytoplasm</location>
    </subcellularLocation>
</comment>
<keyword evidence="8" id="KW-1185">Reference proteome</keyword>
<accession>A0ABW0THX7</accession>
<protein>
    <recommendedName>
        <fullName evidence="2 6">D-ribose pyranase</fullName>
        <ecNumber evidence="2 6">5.4.99.62</ecNumber>
    </recommendedName>
</protein>
<dbReference type="PANTHER" id="PTHR37831">
    <property type="entry name" value="D-RIBOSE PYRANASE"/>
    <property type="match status" value="1"/>
</dbReference>
<dbReference type="NCBIfam" id="NF008761">
    <property type="entry name" value="PRK11797.1"/>
    <property type="match status" value="1"/>
</dbReference>
<evidence type="ECO:0000256" key="3">
    <source>
        <dbReference type="ARBA" id="ARBA00022490"/>
    </source>
</evidence>
<dbReference type="Proteomes" id="UP001596109">
    <property type="component" value="Unassembled WGS sequence"/>
</dbReference>
<evidence type="ECO:0000256" key="4">
    <source>
        <dbReference type="ARBA" id="ARBA00023235"/>
    </source>
</evidence>
<comment type="catalytic activity">
    <reaction evidence="1 6">
        <text>beta-D-ribopyranose = beta-D-ribofuranose</text>
        <dbReference type="Rhea" id="RHEA:25432"/>
        <dbReference type="ChEBI" id="CHEBI:27476"/>
        <dbReference type="ChEBI" id="CHEBI:47002"/>
        <dbReference type="EC" id="5.4.99.62"/>
    </reaction>
</comment>
<comment type="similarity">
    <text evidence="6">Belongs to the RbsD / FucU family. RbsD subfamily.</text>
</comment>
<keyword evidence="5 6" id="KW-0119">Carbohydrate metabolism</keyword>
<evidence type="ECO:0000256" key="5">
    <source>
        <dbReference type="ARBA" id="ARBA00023277"/>
    </source>
</evidence>
<proteinExistence type="inferred from homology"/>
<evidence type="ECO:0000313" key="7">
    <source>
        <dbReference type="EMBL" id="MFC5589036.1"/>
    </source>
</evidence>
<dbReference type="SUPFAM" id="SSF102546">
    <property type="entry name" value="RbsD-like"/>
    <property type="match status" value="1"/>
</dbReference>
<evidence type="ECO:0000313" key="8">
    <source>
        <dbReference type="Proteomes" id="UP001596109"/>
    </source>
</evidence>
<dbReference type="GO" id="GO:0062193">
    <property type="term" value="F:D-ribose pyranase activity"/>
    <property type="evidence" value="ECO:0007669"/>
    <property type="project" value="UniProtKB-EC"/>
</dbReference>
<reference evidence="8" key="1">
    <citation type="journal article" date="2019" name="Int. J. Syst. Evol. Microbiol.">
        <title>The Global Catalogue of Microorganisms (GCM) 10K type strain sequencing project: providing services to taxonomists for standard genome sequencing and annotation.</title>
        <authorList>
            <consortium name="The Broad Institute Genomics Platform"/>
            <consortium name="The Broad Institute Genome Sequencing Center for Infectious Disease"/>
            <person name="Wu L."/>
            <person name="Ma J."/>
        </authorList>
    </citation>
    <scope>NUCLEOTIDE SEQUENCE [LARGE SCALE GENOMIC DNA]</scope>
    <source>
        <strain evidence="8">CGMCC 4.1434</strain>
    </source>
</reference>
<name>A0ABW0THX7_9BACL</name>
<feature type="binding site" evidence="6">
    <location>
        <position position="28"/>
    </location>
    <ligand>
        <name>substrate</name>
    </ligand>
</feature>
<feature type="active site" description="Proton donor" evidence="6">
    <location>
        <position position="20"/>
    </location>
</feature>
<comment type="pathway">
    <text evidence="6">Carbohydrate metabolism; D-ribose degradation; D-ribose 5-phosphate from beta-D-ribopyranose: step 1/2.</text>
</comment>
<gene>
    <name evidence="6 7" type="primary">rbsD</name>
    <name evidence="7" type="ORF">ACFPRA_09065</name>
</gene>
<evidence type="ECO:0000256" key="1">
    <source>
        <dbReference type="ARBA" id="ARBA00000223"/>
    </source>
</evidence>
<dbReference type="RefSeq" id="WP_381433023.1">
    <property type="nucleotide sequence ID" value="NZ_JBHSNO010000005.1"/>
</dbReference>
<dbReference type="HAMAP" id="MF_01661">
    <property type="entry name" value="D_rib_pyranase"/>
    <property type="match status" value="1"/>
</dbReference>
<comment type="caution">
    <text evidence="7">The sequence shown here is derived from an EMBL/GenBank/DDBJ whole genome shotgun (WGS) entry which is preliminary data.</text>
</comment>
<evidence type="ECO:0000256" key="2">
    <source>
        <dbReference type="ARBA" id="ARBA00012862"/>
    </source>
</evidence>
<dbReference type="Gene3D" id="3.40.1650.10">
    <property type="entry name" value="RbsD-like domain"/>
    <property type="match status" value="1"/>
</dbReference>
<dbReference type="EC" id="5.4.99.62" evidence="2 6"/>
<comment type="function">
    <text evidence="6">Catalyzes the interconversion of beta-pyran and beta-furan forms of D-ribose.</text>
</comment>
<dbReference type="InterPro" id="IPR023750">
    <property type="entry name" value="RbsD-like_sf"/>
</dbReference>
<keyword evidence="3 6" id="KW-0963">Cytoplasm</keyword>
<dbReference type="EMBL" id="JBHSNO010000005">
    <property type="protein sequence ID" value="MFC5589036.1"/>
    <property type="molecule type" value="Genomic_DNA"/>
</dbReference>
<feature type="binding site" evidence="6">
    <location>
        <begin position="121"/>
        <end position="123"/>
    </location>
    <ligand>
        <name>substrate</name>
    </ligand>
</feature>
<comment type="subunit">
    <text evidence="6">Homodecamer.</text>
</comment>
<dbReference type="InterPro" id="IPR007721">
    <property type="entry name" value="RbsD_FucU"/>
</dbReference>
<feature type="binding site" evidence="6">
    <location>
        <position position="99"/>
    </location>
    <ligand>
        <name>substrate</name>
    </ligand>
</feature>
<organism evidence="7 8">
    <name type="scientific">Sporosarcina soli</name>
    <dbReference type="NCBI Taxonomy" id="334736"/>
    <lineage>
        <taxon>Bacteria</taxon>
        <taxon>Bacillati</taxon>
        <taxon>Bacillota</taxon>
        <taxon>Bacilli</taxon>
        <taxon>Bacillales</taxon>
        <taxon>Caryophanaceae</taxon>
        <taxon>Sporosarcina</taxon>
    </lineage>
</organism>
<dbReference type="Pfam" id="PF05025">
    <property type="entry name" value="RbsD_FucU"/>
    <property type="match status" value="1"/>
</dbReference>
<dbReference type="InterPro" id="IPR023064">
    <property type="entry name" value="D-ribose_pyranase"/>
</dbReference>
<dbReference type="PANTHER" id="PTHR37831:SF1">
    <property type="entry name" value="D-RIBOSE PYRANASE"/>
    <property type="match status" value="1"/>
</dbReference>
<keyword evidence="4 6" id="KW-0413">Isomerase</keyword>